<dbReference type="GO" id="GO:0003747">
    <property type="term" value="F:translation release factor activity"/>
    <property type="evidence" value="ECO:0007669"/>
    <property type="project" value="InterPro"/>
</dbReference>
<feature type="signal peptide" evidence="2">
    <location>
        <begin position="1"/>
        <end position="19"/>
    </location>
</feature>
<sequence>MFMFSLFIAFHLCISMVSAQVCSRMYRNFCHVPLVWRHTPNDVSHCFVQRWVLTPYASRSHLRYAKTASNSDFNLDLCEYDANDCKVTITAGVGGTEAFDWCKMLGRMYKRFIQQYQHPDSGDYEKYGQLPRSLTYVERTLVPGDKAGYRIIDFDVKGTYAYKLFKGEKGTHRLVRNSPYNAMRKRQTTFSSVQVVPILNDNDRDVQRYYNDRLVTERDVIIETMRSGGKGGQNVNKVETAVRVTHKKTGLSVRVQTERSQSQNKEIAMRRICEMVDSHYKGKLREKCEELRGEEVDPDWGRHMRSYILNPEQRFKDHRTNWETANIHAILDGDILPVMLSYLDYSSNSE</sequence>
<dbReference type="PANTHER" id="PTHR43116">
    <property type="entry name" value="PEPTIDE CHAIN RELEASE FACTOR 2"/>
    <property type="match status" value="1"/>
</dbReference>
<organism evidence="4 5">
    <name type="scientific">Babesia divergens</name>
    <dbReference type="NCBI Taxonomy" id="32595"/>
    <lineage>
        <taxon>Eukaryota</taxon>
        <taxon>Sar</taxon>
        <taxon>Alveolata</taxon>
        <taxon>Apicomplexa</taxon>
        <taxon>Aconoidasida</taxon>
        <taxon>Piroplasmida</taxon>
        <taxon>Babesiidae</taxon>
        <taxon>Babesia</taxon>
    </lineage>
</organism>
<dbReference type="AlphaFoldDB" id="A0AAD9GHD0"/>
<dbReference type="Gene3D" id="3.30.70.1660">
    <property type="match status" value="1"/>
</dbReference>
<evidence type="ECO:0000313" key="5">
    <source>
        <dbReference type="Proteomes" id="UP001195914"/>
    </source>
</evidence>
<reference evidence="4" key="1">
    <citation type="journal article" date="2014" name="Nucleic Acids Res.">
        <title>The evolutionary dynamics of variant antigen genes in Babesia reveal a history of genomic innovation underlying host-parasite interaction.</title>
        <authorList>
            <person name="Jackson A.P."/>
            <person name="Otto T.D."/>
            <person name="Darby A."/>
            <person name="Ramaprasad A."/>
            <person name="Xia D."/>
            <person name="Echaide I.E."/>
            <person name="Farber M."/>
            <person name="Gahlot S."/>
            <person name="Gamble J."/>
            <person name="Gupta D."/>
            <person name="Gupta Y."/>
            <person name="Jackson L."/>
            <person name="Malandrin L."/>
            <person name="Malas T.B."/>
            <person name="Moussa E."/>
            <person name="Nair M."/>
            <person name="Reid A.J."/>
            <person name="Sanders M."/>
            <person name="Sharma J."/>
            <person name="Tracey A."/>
            <person name="Quail M.A."/>
            <person name="Weir W."/>
            <person name="Wastling J.M."/>
            <person name="Hall N."/>
            <person name="Willadsen P."/>
            <person name="Lingelbach K."/>
            <person name="Shiels B."/>
            <person name="Tait A."/>
            <person name="Berriman M."/>
            <person name="Allred D.R."/>
            <person name="Pain A."/>
        </authorList>
    </citation>
    <scope>NUCLEOTIDE SEQUENCE</scope>
    <source>
        <strain evidence="4">1802A</strain>
    </source>
</reference>
<feature type="chain" id="PRO_5042009840" evidence="2">
    <location>
        <begin position="20"/>
        <end position="350"/>
    </location>
</feature>
<dbReference type="PANTHER" id="PTHR43116:SF3">
    <property type="entry name" value="CLASS I PEPTIDE CHAIN RELEASE FACTOR"/>
    <property type="match status" value="1"/>
</dbReference>
<evidence type="ECO:0000313" key="4">
    <source>
        <dbReference type="EMBL" id="KAK1938479.1"/>
    </source>
</evidence>
<dbReference type="InterPro" id="IPR045853">
    <property type="entry name" value="Pep_chain_release_fac_I_sf"/>
</dbReference>
<reference evidence="4" key="2">
    <citation type="submission" date="2021-05" db="EMBL/GenBank/DDBJ databases">
        <authorList>
            <person name="Pain A."/>
        </authorList>
    </citation>
    <scope>NUCLEOTIDE SEQUENCE</scope>
    <source>
        <strain evidence="4">1802A</strain>
    </source>
</reference>
<keyword evidence="5" id="KW-1185">Reference proteome</keyword>
<accession>A0AAD9GHD0</accession>
<dbReference type="Pfam" id="PF00472">
    <property type="entry name" value="RF-1"/>
    <property type="match status" value="1"/>
</dbReference>
<dbReference type="SUPFAM" id="SSF75620">
    <property type="entry name" value="Release factor"/>
    <property type="match status" value="1"/>
</dbReference>
<evidence type="ECO:0000259" key="3">
    <source>
        <dbReference type="PROSITE" id="PS00745"/>
    </source>
</evidence>
<dbReference type="Gene3D" id="3.30.160.20">
    <property type="match status" value="1"/>
</dbReference>
<evidence type="ECO:0000256" key="1">
    <source>
        <dbReference type="ARBA" id="ARBA00010835"/>
    </source>
</evidence>
<proteinExistence type="inferred from homology"/>
<comment type="caution">
    <text evidence="4">The sequence shown here is derived from an EMBL/GenBank/DDBJ whole genome shotgun (WGS) entry which is preliminary data.</text>
</comment>
<dbReference type="Proteomes" id="UP001195914">
    <property type="component" value="Unassembled WGS sequence"/>
</dbReference>
<comment type="similarity">
    <text evidence="1">Belongs to the prokaryotic/mitochondrial release factor family.</text>
</comment>
<dbReference type="InterPro" id="IPR000352">
    <property type="entry name" value="Pep_chain_release_fac_I"/>
</dbReference>
<dbReference type="Pfam" id="PF03462">
    <property type="entry name" value="PCRF"/>
    <property type="match status" value="1"/>
</dbReference>
<keyword evidence="2" id="KW-0732">Signal</keyword>
<dbReference type="InterPro" id="IPR005139">
    <property type="entry name" value="PCRF"/>
</dbReference>
<dbReference type="SMART" id="SM00937">
    <property type="entry name" value="PCRF"/>
    <property type="match status" value="1"/>
</dbReference>
<gene>
    <name evidence="4" type="ORF">X943_001625</name>
</gene>
<dbReference type="PROSITE" id="PS00745">
    <property type="entry name" value="RF_PROK_I"/>
    <property type="match status" value="1"/>
</dbReference>
<protein>
    <submittedName>
        <fullName evidence="4">Peptide chain release factor 2</fullName>
    </submittedName>
</protein>
<feature type="domain" description="Prokaryotic-type class I peptide chain release factors" evidence="3">
    <location>
        <begin position="226"/>
        <end position="242"/>
    </location>
</feature>
<name>A0AAD9GHD0_BABDI</name>
<dbReference type="GO" id="GO:0005737">
    <property type="term" value="C:cytoplasm"/>
    <property type="evidence" value="ECO:0007669"/>
    <property type="project" value="UniProtKB-ARBA"/>
</dbReference>
<dbReference type="EMBL" id="JAHBMH010000024">
    <property type="protein sequence ID" value="KAK1938479.1"/>
    <property type="molecule type" value="Genomic_DNA"/>
</dbReference>
<evidence type="ECO:0000256" key="2">
    <source>
        <dbReference type="SAM" id="SignalP"/>
    </source>
</evidence>